<proteinExistence type="predicted"/>
<comment type="caution">
    <text evidence="1">The sequence shown here is derived from an EMBL/GenBank/DDBJ whole genome shotgun (WGS) entry which is preliminary data.</text>
</comment>
<dbReference type="AlphaFoldDB" id="A0A0F8YM89"/>
<reference evidence="1" key="1">
    <citation type="journal article" date="2015" name="Nature">
        <title>Complex archaea that bridge the gap between prokaryotes and eukaryotes.</title>
        <authorList>
            <person name="Spang A."/>
            <person name="Saw J.H."/>
            <person name="Jorgensen S.L."/>
            <person name="Zaremba-Niedzwiedzka K."/>
            <person name="Martijn J."/>
            <person name="Lind A.E."/>
            <person name="van Eijk R."/>
            <person name="Schleper C."/>
            <person name="Guy L."/>
            <person name="Ettema T.J."/>
        </authorList>
    </citation>
    <scope>NUCLEOTIDE SEQUENCE</scope>
</reference>
<gene>
    <name evidence="1" type="ORF">LCGC14_3137420</name>
</gene>
<sequence>IEGDEDSDAGRRGRKPYKWKLLNEYRDDIQLSRIFEEDAPF</sequence>
<feature type="non-terminal residue" evidence="1">
    <location>
        <position position="1"/>
    </location>
</feature>
<protein>
    <submittedName>
        <fullName evidence="1">Uncharacterized protein</fullName>
    </submittedName>
</protein>
<name>A0A0F8YM89_9ZZZZ</name>
<evidence type="ECO:0000313" key="1">
    <source>
        <dbReference type="EMBL" id="KKK49206.1"/>
    </source>
</evidence>
<organism evidence="1">
    <name type="scientific">marine sediment metagenome</name>
    <dbReference type="NCBI Taxonomy" id="412755"/>
    <lineage>
        <taxon>unclassified sequences</taxon>
        <taxon>metagenomes</taxon>
        <taxon>ecological metagenomes</taxon>
    </lineage>
</organism>
<dbReference type="EMBL" id="LAZR01068669">
    <property type="protein sequence ID" value="KKK49206.1"/>
    <property type="molecule type" value="Genomic_DNA"/>
</dbReference>
<accession>A0A0F8YM89</accession>